<dbReference type="EMBL" id="MU620922">
    <property type="protein sequence ID" value="KAI8579247.1"/>
    <property type="molecule type" value="Genomic_DNA"/>
</dbReference>
<dbReference type="Proteomes" id="UP001206595">
    <property type="component" value="Unassembled WGS sequence"/>
</dbReference>
<protein>
    <submittedName>
        <fullName evidence="2">Uncharacterized protein</fullName>
    </submittedName>
</protein>
<evidence type="ECO:0000313" key="3">
    <source>
        <dbReference type="Proteomes" id="UP001206595"/>
    </source>
</evidence>
<evidence type="ECO:0000313" key="2">
    <source>
        <dbReference type="EMBL" id="KAI8579247.1"/>
    </source>
</evidence>
<reference evidence="2" key="1">
    <citation type="submission" date="2021-06" db="EMBL/GenBank/DDBJ databases">
        <authorList>
            <consortium name="DOE Joint Genome Institute"/>
            <person name="Mondo S.J."/>
            <person name="Amses K.R."/>
            <person name="Simmons D.R."/>
            <person name="Longcore J.E."/>
            <person name="Seto K."/>
            <person name="Alves G.H."/>
            <person name="Bonds A.E."/>
            <person name="Quandt C.A."/>
            <person name="Davis W.J."/>
            <person name="Chang Y."/>
            <person name="Letcher P.M."/>
            <person name="Powell M.J."/>
            <person name="Kuo A."/>
            <person name="Labutti K."/>
            <person name="Pangilinan J."/>
            <person name="Andreopoulos W."/>
            <person name="Tritt A."/>
            <person name="Riley R."/>
            <person name="Hundley H."/>
            <person name="Johnson J."/>
            <person name="Lipzen A."/>
            <person name="Barry K."/>
            <person name="Berbee M.L."/>
            <person name="Buchler N.E."/>
            <person name="Grigoriev I.V."/>
            <person name="Spatafora J.W."/>
            <person name="Stajich J.E."/>
            <person name="James T.Y."/>
        </authorList>
    </citation>
    <scope>NUCLEOTIDE SEQUENCE</scope>
    <source>
        <strain evidence="2">AG</strain>
    </source>
</reference>
<reference evidence="2" key="2">
    <citation type="journal article" date="2022" name="Proc. Natl. Acad. Sci. U.S.A.">
        <title>Diploid-dominant life cycles characterize the early evolution of Fungi.</title>
        <authorList>
            <person name="Amses K.R."/>
            <person name="Simmons D.R."/>
            <person name="Longcore J.E."/>
            <person name="Mondo S.J."/>
            <person name="Seto K."/>
            <person name="Jeronimo G.H."/>
            <person name="Bonds A.E."/>
            <person name="Quandt C.A."/>
            <person name="Davis W.J."/>
            <person name="Chang Y."/>
            <person name="Federici B.A."/>
            <person name="Kuo A."/>
            <person name="LaButti K."/>
            <person name="Pangilinan J."/>
            <person name="Andreopoulos W."/>
            <person name="Tritt A."/>
            <person name="Riley R."/>
            <person name="Hundley H."/>
            <person name="Johnson J."/>
            <person name="Lipzen A."/>
            <person name="Barry K."/>
            <person name="Lang B.F."/>
            <person name="Cuomo C.A."/>
            <person name="Buchler N.E."/>
            <person name="Grigoriev I.V."/>
            <person name="Spatafora J.W."/>
            <person name="Stajich J.E."/>
            <person name="James T.Y."/>
        </authorList>
    </citation>
    <scope>NUCLEOTIDE SEQUENCE</scope>
    <source>
        <strain evidence="2">AG</strain>
    </source>
</reference>
<dbReference type="AlphaFoldDB" id="A0AAD5E9C8"/>
<keyword evidence="1" id="KW-0472">Membrane</keyword>
<feature type="transmembrane region" description="Helical" evidence="1">
    <location>
        <begin position="6"/>
        <end position="29"/>
    </location>
</feature>
<dbReference type="GeneID" id="75914775"/>
<keyword evidence="1" id="KW-1133">Transmembrane helix</keyword>
<sequence length="81" mass="9401">MILGDAVYSLLVGVTPSEVLVYLILFLLLNYRLNRSMDCAEYCEYIEIAKFDNLAVAVVVPVRKKCFYYLTSRMNLNMHEK</sequence>
<proteinExistence type="predicted"/>
<name>A0AAD5E9C8_UMBRA</name>
<organism evidence="2 3">
    <name type="scientific">Umbelopsis ramanniana AG</name>
    <dbReference type="NCBI Taxonomy" id="1314678"/>
    <lineage>
        <taxon>Eukaryota</taxon>
        <taxon>Fungi</taxon>
        <taxon>Fungi incertae sedis</taxon>
        <taxon>Mucoromycota</taxon>
        <taxon>Mucoromycotina</taxon>
        <taxon>Umbelopsidomycetes</taxon>
        <taxon>Umbelopsidales</taxon>
        <taxon>Umbelopsidaceae</taxon>
        <taxon>Umbelopsis</taxon>
    </lineage>
</organism>
<dbReference type="RefSeq" id="XP_051444251.1">
    <property type="nucleotide sequence ID" value="XM_051589430.1"/>
</dbReference>
<evidence type="ECO:0000256" key="1">
    <source>
        <dbReference type="SAM" id="Phobius"/>
    </source>
</evidence>
<keyword evidence="3" id="KW-1185">Reference proteome</keyword>
<comment type="caution">
    <text evidence="2">The sequence shown here is derived from an EMBL/GenBank/DDBJ whole genome shotgun (WGS) entry which is preliminary data.</text>
</comment>
<accession>A0AAD5E9C8</accession>
<keyword evidence="1" id="KW-0812">Transmembrane</keyword>
<gene>
    <name evidence="2" type="ORF">K450DRAFT_243498</name>
</gene>